<protein>
    <submittedName>
        <fullName evidence="1">Uncharacterized protein</fullName>
    </submittedName>
</protein>
<dbReference type="Proteomes" id="UP001055879">
    <property type="component" value="Linkage Group LG07"/>
</dbReference>
<dbReference type="EMBL" id="CM042053">
    <property type="protein sequence ID" value="KAI3715580.1"/>
    <property type="molecule type" value="Genomic_DNA"/>
</dbReference>
<gene>
    <name evidence="1" type="ORF">L6452_22566</name>
</gene>
<evidence type="ECO:0000313" key="2">
    <source>
        <dbReference type="Proteomes" id="UP001055879"/>
    </source>
</evidence>
<reference evidence="2" key="1">
    <citation type="journal article" date="2022" name="Mol. Ecol. Resour.">
        <title>The genomes of chicory, endive, great burdock and yacon provide insights into Asteraceae palaeo-polyploidization history and plant inulin production.</title>
        <authorList>
            <person name="Fan W."/>
            <person name="Wang S."/>
            <person name="Wang H."/>
            <person name="Wang A."/>
            <person name="Jiang F."/>
            <person name="Liu H."/>
            <person name="Zhao H."/>
            <person name="Xu D."/>
            <person name="Zhang Y."/>
        </authorList>
    </citation>
    <scope>NUCLEOTIDE SEQUENCE [LARGE SCALE GENOMIC DNA]</scope>
    <source>
        <strain evidence="2">cv. Niubang</strain>
    </source>
</reference>
<keyword evidence="2" id="KW-1185">Reference proteome</keyword>
<proteinExistence type="predicted"/>
<organism evidence="1 2">
    <name type="scientific">Arctium lappa</name>
    <name type="common">Greater burdock</name>
    <name type="synonym">Lappa major</name>
    <dbReference type="NCBI Taxonomy" id="4217"/>
    <lineage>
        <taxon>Eukaryota</taxon>
        <taxon>Viridiplantae</taxon>
        <taxon>Streptophyta</taxon>
        <taxon>Embryophyta</taxon>
        <taxon>Tracheophyta</taxon>
        <taxon>Spermatophyta</taxon>
        <taxon>Magnoliopsida</taxon>
        <taxon>eudicotyledons</taxon>
        <taxon>Gunneridae</taxon>
        <taxon>Pentapetalae</taxon>
        <taxon>asterids</taxon>
        <taxon>campanulids</taxon>
        <taxon>Asterales</taxon>
        <taxon>Asteraceae</taxon>
        <taxon>Carduoideae</taxon>
        <taxon>Cardueae</taxon>
        <taxon>Arctiinae</taxon>
        <taxon>Arctium</taxon>
    </lineage>
</organism>
<comment type="caution">
    <text evidence="1">The sequence shown here is derived from an EMBL/GenBank/DDBJ whole genome shotgun (WGS) entry which is preliminary data.</text>
</comment>
<name>A0ACB9B076_ARCLA</name>
<accession>A0ACB9B076</accession>
<reference evidence="1 2" key="2">
    <citation type="journal article" date="2022" name="Mol. Ecol. Resour.">
        <title>The genomes of chicory, endive, great burdock and yacon provide insights into Asteraceae paleo-polyploidization history and plant inulin production.</title>
        <authorList>
            <person name="Fan W."/>
            <person name="Wang S."/>
            <person name="Wang H."/>
            <person name="Wang A."/>
            <person name="Jiang F."/>
            <person name="Liu H."/>
            <person name="Zhao H."/>
            <person name="Xu D."/>
            <person name="Zhang Y."/>
        </authorList>
    </citation>
    <scope>NUCLEOTIDE SEQUENCE [LARGE SCALE GENOMIC DNA]</scope>
    <source>
        <strain evidence="2">cv. Niubang</strain>
    </source>
</reference>
<sequence>MTASDEISDKASSTLWWLDSCEQPSNPIRLLKVFEKRPLAMRSTIRLCPRRGGQTNVNNLQTHQVRYAYI</sequence>
<evidence type="ECO:0000313" key="1">
    <source>
        <dbReference type="EMBL" id="KAI3715580.1"/>
    </source>
</evidence>